<evidence type="ECO:0000313" key="1">
    <source>
        <dbReference type="EMBL" id="KAJ3998870.1"/>
    </source>
</evidence>
<dbReference type="Proteomes" id="UP001163828">
    <property type="component" value="Unassembled WGS sequence"/>
</dbReference>
<reference evidence="1" key="1">
    <citation type="submission" date="2022-08" db="EMBL/GenBank/DDBJ databases">
        <authorList>
            <consortium name="DOE Joint Genome Institute"/>
            <person name="Min B."/>
            <person name="Riley R."/>
            <person name="Sierra-Patev S."/>
            <person name="Naranjo-Ortiz M."/>
            <person name="Looney B."/>
            <person name="Konkel Z."/>
            <person name="Slot J.C."/>
            <person name="Sakamoto Y."/>
            <person name="Steenwyk J.L."/>
            <person name="Rokas A."/>
            <person name="Carro J."/>
            <person name="Camarero S."/>
            <person name="Ferreira P."/>
            <person name="Molpeceres G."/>
            <person name="Ruiz-Duenas F.J."/>
            <person name="Serrano A."/>
            <person name="Henrissat B."/>
            <person name="Drula E."/>
            <person name="Hughes K.W."/>
            <person name="Mata J.L."/>
            <person name="Ishikawa N.K."/>
            <person name="Vargas-Isla R."/>
            <person name="Ushijima S."/>
            <person name="Smith C.A."/>
            <person name="Ahrendt S."/>
            <person name="Andreopoulos W."/>
            <person name="He G."/>
            <person name="Labutti K."/>
            <person name="Lipzen A."/>
            <person name="Ng V."/>
            <person name="Sandor L."/>
            <person name="Barry K."/>
            <person name="Martinez A.T."/>
            <person name="Xiao Y."/>
            <person name="Gibbons J.G."/>
            <person name="Terashima K."/>
            <person name="Hibbett D.S."/>
            <person name="Grigoriev I.V."/>
        </authorList>
    </citation>
    <scope>NUCLEOTIDE SEQUENCE</scope>
    <source>
        <strain evidence="1">TFB10827</strain>
    </source>
</reference>
<sequence length="110" mass="12179">MHLSRRAGCITKVLGPPSQCLVHTLWFSCLISSLPLRVYPLPISCTPSERMHRGVQVRAIYPPPWCIIYLAHNTRGMICETGTFELDLGSHAFSAIHNIEGPGFSGSRAF</sequence>
<organism evidence="1 2">
    <name type="scientific">Lentinula boryana</name>
    <dbReference type="NCBI Taxonomy" id="40481"/>
    <lineage>
        <taxon>Eukaryota</taxon>
        <taxon>Fungi</taxon>
        <taxon>Dikarya</taxon>
        <taxon>Basidiomycota</taxon>
        <taxon>Agaricomycotina</taxon>
        <taxon>Agaricomycetes</taxon>
        <taxon>Agaricomycetidae</taxon>
        <taxon>Agaricales</taxon>
        <taxon>Marasmiineae</taxon>
        <taxon>Omphalotaceae</taxon>
        <taxon>Lentinula</taxon>
    </lineage>
</organism>
<comment type="caution">
    <text evidence="1">The sequence shown here is derived from an EMBL/GenBank/DDBJ whole genome shotgun (WGS) entry which is preliminary data.</text>
</comment>
<proteinExistence type="predicted"/>
<evidence type="ECO:0008006" key="3">
    <source>
        <dbReference type="Google" id="ProtNLM"/>
    </source>
</evidence>
<protein>
    <recommendedName>
        <fullName evidence="3">Secreted protein</fullName>
    </recommendedName>
</protein>
<accession>A0ABQ8QJZ4</accession>
<gene>
    <name evidence="1" type="ORF">F5050DRAFT_1128428</name>
</gene>
<name>A0ABQ8QJZ4_9AGAR</name>
<keyword evidence="2" id="KW-1185">Reference proteome</keyword>
<dbReference type="PROSITE" id="PS51257">
    <property type="entry name" value="PROKAR_LIPOPROTEIN"/>
    <property type="match status" value="1"/>
</dbReference>
<evidence type="ECO:0000313" key="2">
    <source>
        <dbReference type="Proteomes" id="UP001163828"/>
    </source>
</evidence>
<dbReference type="EMBL" id="MU790550">
    <property type="protein sequence ID" value="KAJ3998870.1"/>
    <property type="molecule type" value="Genomic_DNA"/>
</dbReference>